<dbReference type="Pfam" id="PF13557">
    <property type="entry name" value="Phenol_MetA_deg"/>
    <property type="match status" value="1"/>
</dbReference>
<dbReference type="OrthoDB" id="872860at2"/>
<dbReference type="InterPro" id="IPR025737">
    <property type="entry name" value="FApF"/>
</dbReference>
<dbReference type="AlphaFoldDB" id="A0A328BWW8"/>
<evidence type="ECO:0000313" key="3">
    <source>
        <dbReference type="Proteomes" id="UP000248553"/>
    </source>
</evidence>
<name>A0A328BWW8_9BACT</name>
<feature type="chain" id="PRO_5016372119" description="Transporter" evidence="1">
    <location>
        <begin position="22"/>
        <end position="271"/>
    </location>
</feature>
<dbReference type="EMBL" id="QHKM01000001">
    <property type="protein sequence ID" value="RAK69588.1"/>
    <property type="molecule type" value="Genomic_DNA"/>
</dbReference>
<evidence type="ECO:0000313" key="2">
    <source>
        <dbReference type="EMBL" id="RAK69588.1"/>
    </source>
</evidence>
<dbReference type="RefSeq" id="WP_111476324.1">
    <property type="nucleotide sequence ID" value="NZ_QHKM01000001.1"/>
</dbReference>
<accession>A0A328BWW8</accession>
<dbReference type="Proteomes" id="UP000248553">
    <property type="component" value="Unassembled WGS sequence"/>
</dbReference>
<organism evidence="2 3">
    <name type="scientific">Hymenobacter edaphi</name>
    <dbReference type="NCBI Taxonomy" id="2211146"/>
    <lineage>
        <taxon>Bacteria</taxon>
        <taxon>Pseudomonadati</taxon>
        <taxon>Bacteroidota</taxon>
        <taxon>Cytophagia</taxon>
        <taxon>Cytophagales</taxon>
        <taxon>Hymenobacteraceae</taxon>
        <taxon>Hymenobacter</taxon>
    </lineage>
</organism>
<keyword evidence="3" id="KW-1185">Reference proteome</keyword>
<gene>
    <name evidence="2" type="ORF">DLM85_01635</name>
</gene>
<keyword evidence="1" id="KW-0732">Signal</keyword>
<evidence type="ECO:0000256" key="1">
    <source>
        <dbReference type="SAM" id="SignalP"/>
    </source>
</evidence>
<reference evidence="3" key="1">
    <citation type="submission" date="2018-05" db="EMBL/GenBank/DDBJ databases">
        <authorList>
            <person name="Nie L."/>
        </authorList>
    </citation>
    <scope>NUCLEOTIDE SEQUENCE [LARGE SCALE GENOMIC DNA]</scope>
    <source>
        <strain evidence="3">NL</strain>
    </source>
</reference>
<proteinExistence type="predicted"/>
<comment type="caution">
    <text evidence="2">The sequence shown here is derived from an EMBL/GenBank/DDBJ whole genome shotgun (WGS) entry which is preliminary data.</text>
</comment>
<feature type="signal peptide" evidence="1">
    <location>
        <begin position="1"/>
        <end position="21"/>
    </location>
</feature>
<sequence length="271" mass="28741">MRTTILLTGALFAAATGRTLAQAPATDPTYNEDAPFVRNIRPDRPGQTVTTSMLRPGQFQVELGTQRQLPASGQARTLSAGLLRVGFFNHMELRLTQGYQHAGPRLLGADVAPTAAGLAPLTVGAKWLASTNQDARSQVVFLTELTLPKTGDQALHLAKPLASARALVSQQIGQRFGLETNLGFSQSGFRAADTKQGQFLYTLALNGPLAGKFGFFTEAYGFGRQGFTHGGTVGLNWRPLPGLRLDVGAGQTFTGQRGAVVSGGLSVRLPH</sequence>
<evidence type="ECO:0008006" key="4">
    <source>
        <dbReference type="Google" id="ProtNLM"/>
    </source>
</evidence>
<protein>
    <recommendedName>
        <fullName evidence="4">Transporter</fullName>
    </recommendedName>
</protein>